<reference evidence="6 7" key="1">
    <citation type="submission" date="2021-07" db="EMBL/GenBank/DDBJ databases">
        <title>The Aristolochia fimbriata genome: insights into angiosperm evolution, floral development and chemical biosynthesis.</title>
        <authorList>
            <person name="Jiao Y."/>
        </authorList>
    </citation>
    <scope>NUCLEOTIDE SEQUENCE [LARGE SCALE GENOMIC DNA]</scope>
    <source>
        <strain evidence="6">IBCAS-2021</strain>
        <tissue evidence="6">Leaf</tissue>
    </source>
</reference>
<dbReference type="SUPFAM" id="SSF52266">
    <property type="entry name" value="SGNH hydrolase"/>
    <property type="match status" value="2"/>
</dbReference>
<keyword evidence="7" id="KW-1185">Reference proteome</keyword>
<comment type="caution">
    <text evidence="6">The sequence shown here is derived from an EMBL/GenBank/DDBJ whole genome shotgun (WGS) entry which is preliminary data.</text>
</comment>
<dbReference type="AlphaFoldDB" id="A0AAV7EFQ3"/>
<dbReference type="InterPro" id="IPR035669">
    <property type="entry name" value="SGNH_plant_lipase-like"/>
</dbReference>
<dbReference type="CDD" id="cd01837">
    <property type="entry name" value="SGNH_plant_lipase_like"/>
    <property type="match status" value="2"/>
</dbReference>
<dbReference type="PANTHER" id="PTHR22835:SF555">
    <property type="entry name" value="GDSL-LIKE LIPASE_ACYLHYDROLASE"/>
    <property type="match status" value="1"/>
</dbReference>
<dbReference type="InterPro" id="IPR036514">
    <property type="entry name" value="SGNH_hydro_sf"/>
</dbReference>
<keyword evidence="3" id="KW-0378">Hydrolase</keyword>
<protein>
    <submittedName>
        <fullName evidence="6">Uncharacterized protein</fullName>
    </submittedName>
</protein>
<sequence length="715" mass="78803">MGGVGRSVLVFIFFVLSVLGFPNYGGVFAEPPRCYYQNIFNFGDSNSATGTNSLPSPYGKTFFGQPSGRASDGRLIIDFMAEKLGLPYLNPYSESAGNNYKNGVNFAAAGATIRPRSQSFDTNLTTTTTANAPTLYDQVQQFLNFKNKGSCGYYGSDKFPQQGEFRTALYTFDIGQNDLIAASQCMSKDQLMSHIPDMINQYATALHQLYYAGARSFWIQNVGPVGCLPNLALNIHSEPENKDQSGCVDVPHNEVVREFNRQLKDKVTELRDYYQDAAFSYVDVYTAKYDLHSKAQQQGFGDPTNFCCGNYKEGGQAVRCGVEGASLCEDPSHYVSWDAVHYTEAANKWIADRILYGGLSDTGSSIYQALLLVFFFVLAVVGLQNGVLAEPPKCNFPAIFNFGDSNSATGTSLPSPYGQTFFGQPSGRASDGRLIIDFMAERLGLPYLNPYSESSGNNYRHGVNFAAGGATVRPQGSDNPPPLNVQVGQFMELKRKGSGHYGEDKYPQQNDFSNALYTFDIGQNDLNGGFQAIPDIVQQISQGIYQLHDAGARSFWIHNTGPVGCLPNHIAYYSSQPKKNIDQFGCVYSENEVAREFNRQLKDKVNELRDHLQDSALTYVDVYTAKYNLISQAQQQGKGRFSEPTTKFCCGNYQDGGKVRCGQEGSSTCGDPSKYLSWDAAHYTEAANKWVADRILYGGLSDTGASIYEACFRRN</sequence>
<keyword evidence="2 5" id="KW-0732">Signal</keyword>
<proteinExistence type="inferred from homology"/>
<evidence type="ECO:0000256" key="1">
    <source>
        <dbReference type="ARBA" id="ARBA00008668"/>
    </source>
</evidence>
<keyword evidence="4" id="KW-0325">Glycoprotein</keyword>
<dbReference type="EMBL" id="JAINDJ010000005">
    <property type="protein sequence ID" value="KAG9446581.1"/>
    <property type="molecule type" value="Genomic_DNA"/>
</dbReference>
<name>A0AAV7EFQ3_ARIFI</name>
<evidence type="ECO:0000313" key="6">
    <source>
        <dbReference type="EMBL" id="KAG9446581.1"/>
    </source>
</evidence>
<evidence type="ECO:0000256" key="5">
    <source>
        <dbReference type="SAM" id="SignalP"/>
    </source>
</evidence>
<evidence type="ECO:0000313" key="7">
    <source>
        <dbReference type="Proteomes" id="UP000825729"/>
    </source>
</evidence>
<evidence type="ECO:0000256" key="2">
    <source>
        <dbReference type="ARBA" id="ARBA00022729"/>
    </source>
</evidence>
<comment type="similarity">
    <text evidence="1">Belongs to the 'GDSL' lipolytic enzyme family.</text>
</comment>
<gene>
    <name evidence="6" type="ORF">H6P81_012709</name>
</gene>
<dbReference type="Gene3D" id="3.40.50.1110">
    <property type="entry name" value="SGNH hydrolase"/>
    <property type="match status" value="2"/>
</dbReference>
<dbReference type="GO" id="GO:0016788">
    <property type="term" value="F:hydrolase activity, acting on ester bonds"/>
    <property type="evidence" value="ECO:0007669"/>
    <property type="project" value="InterPro"/>
</dbReference>
<evidence type="ECO:0000256" key="4">
    <source>
        <dbReference type="ARBA" id="ARBA00023180"/>
    </source>
</evidence>
<dbReference type="InterPro" id="IPR001087">
    <property type="entry name" value="GDSL"/>
</dbReference>
<feature type="signal peptide" evidence="5">
    <location>
        <begin position="1"/>
        <end position="20"/>
    </location>
</feature>
<dbReference type="Proteomes" id="UP000825729">
    <property type="component" value="Unassembled WGS sequence"/>
</dbReference>
<organism evidence="6 7">
    <name type="scientific">Aristolochia fimbriata</name>
    <name type="common">White veined hardy Dutchman's pipe vine</name>
    <dbReference type="NCBI Taxonomy" id="158543"/>
    <lineage>
        <taxon>Eukaryota</taxon>
        <taxon>Viridiplantae</taxon>
        <taxon>Streptophyta</taxon>
        <taxon>Embryophyta</taxon>
        <taxon>Tracheophyta</taxon>
        <taxon>Spermatophyta</taxon>
        <taxon>Magnoliopsida</taxon>
        <taxon>Magnoliidae</taxon>
        <taxon>Piperales</taxon>
        <taxon>Aristolochiaceae</taxon>
        <taxon>Aristolochia</taxon>
    </lineage>
</organism>
<accession>A0AAV7EFQ3</accession>
<dbReference type="PANTHER" id="PTHR22835">
    <property type="entry name" value="ZINC FINGER FYVE DOMAIN CONTAINING PROTEIN"/>
    <property type="match status" value="1"/>
</dbReference>
<evidence type="ECO:0000256" key="3">
    <source>
        <dbReference type="ARBA" id="ARBA00022801"/>
    </source>
</evidence>
<feature type="chain" id="PRO_5043775970" evidence="5">
    <location>
        <begin position="21"/>
        <end position="715"/>
    </location>
</feature>
<dbReference type="Pfam" id="PF00657">
    <property type="entry name" value="Lipase_GDSL"/>
    <property type="match status" value="2"/>
</dbReference>